<name>A0A0H2MR41_9PROT</name>
<evidence type="ECO:0000256" key="4">
    <source>
        <dbReference type="ARBA" id="ARBA00022475"/>
    </source>
</evidence>
<accession>A0A0H2MR41</accession>
<keyword evidence="7 8" id="KW-0472">Membrane</keyword>
<reference evidence="9 10" key="1">
    <citation type="submission" date="2015-03" db="EMBL/GenBank/DDBJ databases">
        <title>Genome Sequence of Kiloniella spongiae MEBiC09566, isolated from a marine sponge.</title>
        <authorList>
            <person name="Shao Z."/>
            <person name="Wang L."/>
            <person name="Li X."/>
        </authorList>
    </citation>
    <scope>NUCLEOTIDE SEQUENCE [LARGE SCALE GENOMIC DNA]</scope>
    <source>
        <strain evidence="9 10">MEBiC09566</strain>
    </source>
</reference>
<keyword evidence="10" id="KW-1185">Reference proteome</keyword>
<evidence type="ECO:0000256" key="7">
    <source>
        <dbReference type="ARBA" id="ARBA00023136"/>
    </source>
</evidence>
<evidence type="ECO:0000256" key="2">
    <source>
        <dbReference type="ARBA" id="ARBA00007935"/>
    </source>
</evidence>
<proteinExistence type="inferred from homology"/>
<feature type="transmembrane region" description="Helical" evidence="8">
    <location>
        <begin position="171"/>
        <end position="192"/>
    </location>
</feature>
<gene>
    <name evidence="9" type="ORF">WH96_19140</name>
</gene>
<feature type="transmembrane region" description="Helical" evidence="8">
    <location>
        <begin position="139"/>
        <end position="159"/>
    </location>
</feature>
<evidence type="ECO:0000256" key="1">
    <source>
        <dbReference type="ARBA" id="ARBA00004651"/>
    </source>
</evidence>
<comment type="similarity">
    <text evidence="2">Belongs to the binding-protein-dependent transport system permease family. FecCD subfamily.</text>
</comment>
<organism evidence="9 10">
    <name type="scientific">Kiloniella spongiae</name>
    <dbReference type="NCBI Taxonomy" id="1489064"/>
    <lineage>
        <taxon>Bacteria</taxon>
        <taxon>Pseudomonadati</taxon>
        <taxon>Pseudomonadota</taxon>
        <taxon>Alphaproteobacteria</taxon>
        <taxon>Rhodospirillales</taxon>
        <taxon>Kiloniellaceae</taxon>
        <taxon>Kiloniella</taxon>
    </lineage>
</organism>
<dbReference type="GO" id="GO:0022857">
    <property type="term" value="F:transmembrane transporter activity"/>
    <property type="evidence" value="ECO:0007669"/>
    <property type="project" value="InterPro"/>
</dbReference>
<sequence length="356" mass="38254">MGATTETYKNAAIQAGYRRQLRRRYLTLLGVAVLLCVSFVFDVSNGPGNFPLSIVIETLLDPQAHGIKLEVIIWDYRLPIAITAVLVGAILALAGAQMQTVLNNPLAEPFTLGVSSAASFGAALAIVVGWSIVPNLGPLLVTFNAFIFALLTCIFILVATRIKGVGTETMILFGIAIFFAFNAALAMMQYMASEDELARIVFWMMGSLSRASWEKISLGAILLSLALPYSFYRTWQLTALRMGDDTAISLGIDVARLRVEMLIVISLLAATAVAFVGTVGFVGLVGPHIARLIVGEDQRFFIPLSALVGALTLSLTSIISKMITPGIIYPIGIITALIGVPVFISLILSTRKERLS</sequence>
<comment type="caution">
    <text evidence="9">The sequence shown here is derived from an EMBL/GenBank/DDBJ whole genome shotgun (WGS) entry which is preliminary data.</text>
</comment>
<feature type="transmembrane region" description="Helical" evidence="8">
    <location>
        <begin position="78"/>
        <end position="98"/>
    </location>
</feature>
<protein>
    <submittedName>
        <fullName evidence="9">Iron-siderophore ABC transporter permease</fullName>
    </submittedName>
</protein>
<dbReference type="AlphaFoldDB" id="A0A0H2MR41"/>
<dbReference type="CDD" id="cd06550">
    <property type="entry name" value="TM_ABC_iron-siderophores_like"/>
    <property type="match status" value="1"/>
</dbReference>
<dbReference type="Proteomes" id="UP000035444">
    <property type="component" value="Unassembled WGS sequence"/>
</dbReference>
<feature type="transmembrane region" description="Helical" evidence="8">
    <location>
        <begin position="110"/>
        <end position="133"/>
    </location>
</feature>
<dbReference type="SUPFAM" id="SSF81345">
    <property type="entry name" value="ABC transporter involved in vitamin B12 uptake, BtuC"/>
    <property type="match status" value="1"/>
</dbReference>
<dbReference type="PANTHER" id="PTHR30472">
    <property type="entry name" value="FERRIC ENTEROBACTIN TRANSPORT SYSTEM PERMEASE PROTEIN"/>
    <property type="match status" value="1"/>
</dbReference>
<dbReference type="Gene3D" id="1.10.3470.10">
    <property type="entry name" value="ABC transporter involved in vitamin B12 uptake, BtuC"/>
    <property type="match status" value="1"/>
</dbReference>
<keyword evidence="6 8" id="KW-1133">Transmembrane helix</keyword>
<dbReference type="InterPro" id="IPR000522">
    <property type="entry name" value="ABC_transptr_permease_BtuC"/>
</dbReference>
<evidence type="ECO:0000256" key="3">
    <source>
        <dbReference type="ARBA" id="ARBA00022448"/>
    </source>
</evidence>
<dbReference type="EMBL" id="LAQL01000019">
    <property type="protein sequence ID" value="KLN59150.1"/>
    <property type="molecule type" value="Genomic_DNA"/>
</dbReference>
<dbReference type="GO" id="GO:0033214">
    <property type="term" value="P:siderophore-iron import into cell"/>
    <property type="evidence" value="ECO:0007669"/>
    <property type="project" value="TreeGrafter"/>
</dbReference>
<evidence type="ECO:0000313" key="9">
    <source>
        <dbReference type="EMBL" id="KLN59150.1"/>
    </source>
</evidence>
<feature type="transmembrane region" description="Helical" evidence="8">
    <location>
        <begin position="262"/>
        <end position="285"/>
    </location>
</feature>
<evidence type="ECO:0000256" key="5">
    <source>
        <dbReference type="ARBA" id="ARBA00022692"/>
    </source>
</evidence>
<comment type="subcellular location">
    <subcellularLocation>
        <location evidence="1">Cell membrane</location>
        <topology evidence="1">Multi-pass membrane protein</topology>
    </subcellularLocation>
</comment>
<evidence type="ECO:0000256" key="8">
    <source>
        <dbReference type="SAM" id="Phobius"/>
    </source>
</evidence>
<dbReference type="Pfam" id="PF01032">
    <property type="entry name" value="FecCD"/>
    <property type="match status" value="1"/>
</dbReference>
<keyword evidence="4" id="KW-1003">Cell membrane</keyword>
<feature type="transmembrane region" description="Helical" evidence="8">
    <location>
        <begin position="300"/>
        <end position="320"/>
    </location>
</feature>
<dbReference type="STRING" id="1489064.WH96_19140"/>
<keyword evidence="3" id="KW-0813">Transport</keyword>
<dbReference type="InterPro" id="IPR037294">
    <property type="entry name" value="ABC_BtuC-like"/>
</dbReference>
<dbReference type="PATRIC" id="fig|1489064.4.peg.840"/>
<evidence type="ECO:0000313" key="10">
    <source>
        <dbReference type="Proteomes" id="UP000035444"/>
    </source>
</evidence>
<feature type="transmembrane region" description="Helical" evidence="8">
    <location>
        <begin position="327"/>
        <end position="348"/>
    </location>
</feature>
<evidence type="ECO:0000256" key="6">
    <source>
        <dbReference type="ARBA" id="ARBA00022989"/>
    </source>
</evidence>
<feature type="transmembrane region" description="Helical" evidence="8">
    <location>
        <begin position="25"/>
        <end position="41"/>
    </location>
</feature>
<keyword evidence="5 8" id="KW-0812">Transmembrane</keyword>
<dbReference type="GO" id="GO:0005886">
    <property type="term" value="C:plasma membrane"/>
    <property type="evidence" value="ECO:0007669"/>
    <property type="project" value="UniProtKB-SubCell"/>
</dbReference>
<dbReference type="PANTHER" id="PTHR30472:SF25">
    <property type="entry name" value="ABC TRANSPORTER PERMEASE PROTEIN MJ0876-RELATED"/>
    <property type="match status" value="1"/>
</dbReference>
<dbReference type="FunFam" id="1.10.3470.10:FF:000001">
    <property type="entry name" value="Vitamin B12 ABC transporter permease BtuC"/>
    <property type="match status" value="1"/>
</dbReference>
<feature type="transmembrane region" description="Helical" evidence="8">
    <location>
        <begin position="212"/>
        <end position="232"/>
    </location>
</feature>